<dbReference type="GO" id="GO:0019441">
    <property type="term" value="P:L-tryptophan catabolic process to kynurenine"/>
    <property type="evidence" value="ECO:0007669"/>
    <property type="project" value="InterPro"/>
</dbReference>
<dbReference type="PANTHER" id="PTHR34861:SF10">
    <property type="entry name" value="CYCLASE"/>
    <property type="match status" value="1"/>
</dbReference>
<dbReference type="RefSeq" id="WP_009120122.1">
    <property type="nucleotide sequence ID" value="NZ_CP059567.1"/>
</dbReference>
<dbReference type="PANTHER" id="PTHR34861">
    <property type="match status" value="1"/>
</dbReference>
<dbReference type="AlphaFoldDB" id="A0A7D7NA63"/>
<proteinExistence type="predicted"/>
<name>A0A7D7NA63_9NEIS</name>
<sequence>MCDFHLPRSLKIKPSPWGPDDQIGRLNWITDDSRREVMEALDPSRSYDISVKYFIGMPSWSAAGDPPFQIWMTHTPSGNVNDDLLDVTLAGKKLIGYSGDAISMYTHCGTHIDTLNHFGYQDTVWNGYTQAEHLGSRHWLKCGAEQFPIICARAVLLDVARTKGVDRLPPSYGIGRADLEATLARQQVSIRQGDIVMIRTGMMTVWPDREAYLTNSPGLNLEGAEFLVGLGAMIIGADNIALEQGPSVEPDNYFPVHTYLFAEAGVPIIEVMNLEELAKDEVYETAFIGRAMPIVGSTGAPIQPVVFPMKKTA</sequence>
<evidence type="ECO:0000313" key="1">
    <source>
        <dbReference type="EMBL" id="QMT40479.1"/>
    </source>
</evidence>
<dbReference type="Proteomes" id="UP000514752">
    <property type="component" value="Chromosome"/>
</dbReference>
<dbReference type="GO" id="GO:0004061">
    <property type="term" value="F:arylformamidase activity"/>
    <property type="evidence" value="ECO:0007669"/>
    <property type="project" value="InterPro"/>
</dbReference>
<evidence type="ECO:0000313" key="2">
    <source>
        <dbReference type="Proteomes" id="UP000514752"/>
    </source>
</evidence>
<dbReference type="Gene3D" id="3.50.30.50">
    <property type="entry name" value="Putative cyclase"/>
    <property type="match status" value="1"/>
</dbReference>
<protein>
    <submittedName>
        <fullName evidence="1">Cyclase family protein</fullName>
    </submittedName>
</protein>
<dbReference type="InterPro" id="IPR007325">
    <property type="entry name" value="KFase/CYL"/>
</dbReference>
<accession>A0A7D7NA63</accession>
<dbReference type="SUPFAM" id="SSF102198">
    <property type="entry name" value="Putative cyclase"/>
    <property type="match status" value="1"/>
</dbReference>
<dbReference type="EMBL" id="CP059567">
    <property type="protein sequence ID" value="QMT40479.1"/>
    <property type="molecule type" value="Genomic_DNA"/>
</dbReference>
<dbReference type="KEGG" id="nsg:H3L94_11760"/>
<dbReference type="InterPro" id="IPR037175">
    <property type="entry name" value="KFase_sf"/>
</dbReference>
<dbReference type="Pfam" id="PF04199">
    <property type="entry name" value="Cyclase"/>
    <property type="match status" value="1"/>
</dbReference>
<reference evidence="1 2" key="1">
    <citation type="submission" date="2020-07" db="EMBL/GenBank/DDBJ databases">
        <title>Genomic diversity of species in the Neisseriaceae family.</title>
        <authorList>
            <person name="Vincent A.T."/>
            <person name="Bernet E."/>
            <person name="Veyrier F.J."/>
        </authorList>
    </citation>
    <scope>NUCLEOTIDE SEQUENCE [LARGE SCALE GENOMIC DNA]</scope>
    <source>
        <strain evidence="1 2">DSM 22244</strain>
    </source>
</reference>
<gene>
    <name evidence="1" type="ORF">H3L94_11760</name>
</gene>
<organism evidence="1 2">
    <name type="scientific">Neisseria shayeganii</name>
    <dbReference type="NCBI Taxonomy" id="607712"/>
    <lineage>
        <taxon>Bacteria</taxon>
        <taxon>Pseudomonadati</taxon>
        <taxon>Pseudomonadota</taxon>
        <taxon>Betaproteobacteria</taxon>
        <taxon>Neisseriales</taxon>
        <taxon>Neisseriaceae</taxon>
        <taxon>Neisseria</taxon>
    </lineage>
</organism>